<dbReference type="NCBIfam" id="TIGR00229">
    <property type="entry name" value="sensory_box"/>
    <property type="match status" value="1"/>
</dbReference>
<feature type="domain" description="PAS" evidence="1">
    <location>
        <begin position="138"/>
        <end position="213"/>
    </location>
</feature>
<dbReference type="Proteomes" id="UP000288259">
    <property type="component" value="Unassembled WGS sequence"/>
</dbReference>
<dbReference type="AlphaFoldDB" id="A0A432YAN2"/>
<dbReference type="Pfam" id="PF01590">
    <property type="entry name" value="GAF"/>
    <property type="match status" value="1"/>
</dbReference>
<dbReference type="InterPro" id="IPR013655">
    <property type="entry name" value="PAS_fold_3"/>
</dbReference>
<dbReference type="Gene3D" id="3.30.450.20">
    <property type="entry name" value="PAS domain"/>
    <property type="match status" value="1"/>
</dbReference>
<dbReference type="SUPFAM" id="SSF141868">
    <property type="entry name" value="EAL domain-like"/>
    <property type="match status" value="1"/>
</dbReference>
<dbReference type="CDD" id="cd01948">
    <property type="entry name" value="EAL"/>
    <property type="match status" value="1"/>
</dbReference>
<gene>
    <name evidence="5" type="ORF">CWI71_10990</name>
</gene>
<dbReference type="InterPro" id="IPR043128">
    <property type="entry name" value="Rev_trsase/Diguanyl_cyclase"/>
</dbReference>
<dbReference type="SUPFAM" id="SSF55781">
    <property type="entry name" value="GAF domain-like"/>
    <property type="match status" value="1"/>
</dbReference>
<dbReference type="SMART" id="SM00267">
    <property type="entry name" value="GGDEF"/>
    <property type="match status" value="1"/>
</dbReference>
<evidence type="ECO:0000259" key="2">
    <source>
        <dbReference type="PROSITE" id="PS50113"/>
    </source>
</evidence>
<evidence type="ECO:0000259" key="4">
    <source>
        <dbReference type="PROSITE" id="PS50887"/>
    </source>
</evidence>
<accession>A0A432YAN2</accession>
<sequence>MLSELLDADHVVIAEIFSDDPTTAHMVACFSGGSYHQPVSYSLAGSPCEQVLSNQSCIFENGICETFPNDEMLQDLGAESYVGVPMLTADRTKLGLLAVLNNQPLNYPHAALELLQVAAAQAAAELAQLRISRNLHESQRRLQTLMNSLPGMAYRCKNDELWTMEIVSRGAQALTGYHSTELIDNAVIAWGDIIHPEDHATVVQAVDDAVARDKYFKVAYRIICAEGQIRWVWEQGKGIRNPDGKVTHFEGFILDVTEQRQHEQNIAAIAFRDELTGLANRAALLEHLQREYEQHPDQDYLLVLVDIRHFRNINERFGLHAGDRLLKVVGQRLDEGAADFDDIVLVARVTGDEFVVLVKSSFEKVEQFLTVANSLKRFFDDPVLLGEQSLALQLRMSGAYSHSASSATELLQQASIAMYEAKLHELSFCIFDEQLERKVSAERHQTERFLAALEKHELTIYLQPQIDLKSGECVGAEVLCRWFDQELGTVKPDVFIDIARKQGVLAELGIQVLSKTTEVLRKWQRDYEAIPKVSVNVGAQQFTSPEIVEDFLYCIRDVRPEQITLEITESDLMVDPVLALTVTRRLRDHGFKLAIDDFGTGYSSLAYLQQFAVDILKIDISFVQAMLRDEQSKTLVNTIIAMARSLGLETVAEGVETTEQAALLKELGCHFGQGYYFGHPVSPDDFEKQWLADKKAAVSLKT</sequence>
<dbReference type="InterPro" id="IPR035919">
    <property type="entry name" value="EAL_sf"/>
</dbReference>
<dbReference type="PROSITE" id="PS50113">
    <property type="entry name" value="PAC"/>
    <property type="match status" value="1"/>
</dbReference>
<dbReference type="PANTHER" id="PTHR44757:SF2">
    <property type="entry name" value="BIOFILM ARCHITECTURE MAINTENANCE PROTEIN MBAA"/>
    <property type="match status" value="1"/>
</dbReference>
<dbReference type="PROSITE" id="PS50883">
    <property type="entry name" value="EAL"/>
    <property type="match status" value="1"/>
</dbReference>
<dbReference type="InterPro" id="IPR029016">
    <property type="entry name" value="GAF-like_dom_sf"/>
</dbReference>
<dbReference type="SUPFAM" id="SSF55073">
    <property type="entry name" value="Nucleotide cyclase"/>
    <property type="match status" value="1"/>
</dbReference>
<feature type="domain" description="EAL" evidence="3">
    <location>
        <begin position="442"/>
        <end position="694"/>
    </location>
</feature>
<comment type="caution">
    <text evidence="5">The sequence shown here is derived from an EMBL/GenBank/DDBJ whole genome shotgun (WGS) entry which is preliminary data.</text>
</comment>
<protein>
    <recommendedName>
        <fullName evidence="7">Diguanylate cyclase</fullName>
    </recommendedName>
</protein>
<dbReference type="NCBIfam" id="TIGR00254">
    <property type="entry name" value="GGDEF"/>
    <property type="match status" value="1"/>
</dbReference>
<dbReference type="PROSITE" id="PS50887">
    <property type="entry name" value="GGDEF"/>
    <property type="match status" value="1"/>
</dbReference>
<dbReference type="PANTHER" id="PTHR44757">
    <property type="entry name" value="DIGUANYLATE CYCLASE DGCP"/>
    <property type="match status" value="1"/>
</dbReference>
<feature type="domain" description="PAC" evidence="2">
    <location>
        <begin position="216"/>
        <end position="268"/>
    </location>
</feature>
<dbReference type="InterPro" id="IPR001610">
    <property type="entry name" value="PAC"/>
</dbReference>
<dbReference type="InterPro" id="IPR001633">
    <property type="entry name" value="EAL_dom"/>
</dbReference>
<dbReference type="InterPro" id="IPR035965">
    <property type="entry name" value="PAS-like_dom_sf"/>
</dbReference>
<dbReference type="InterPro" id="IPR000700">
    <property type="entry name" value="PAS-assoc_C"/>
</dbReference>
<dbReference type="Pfam" id="PF08447">
    <property type="entry name" value="PAS_3"/>
    <property type="match status" value="1"/>
</dbReference>
<evidence type="ECO:0008006" key="7">
    <source>
        <dbReference type="Google" id="ProtNLM"/>
    </source>
</evidence>
<dbReference type="OrthoDB" id="9804951at2"/>
<dbReference type="CDD" id="cd01949">
    <property type="entry name" value="GGDEF"/>
    <property type="match status" value="1"/>
</dbReference>
<evidence type="ECO:0000313" key="5">
    <source>
        <dbReference type="EMBL" id="RUO57926.1"/>
    </source>
</evidence>
<name>A0A432YAN2_9GAMM</name>
<evidence type="ECO:0000313" key="6">
    <source>
        <dbReference type="Proteomes" id="UP000288259"/>
    </source>
</evidence>
<feature type="domain" description="GGDEF" evidence="4">
    <location>
        <begin position="298"/>
        <end position="433"/>
    </location>
</feature>
<dbReference type="SUPFAM" id="SSF55785">
    <property type="entry name" value="PYP-like sensor domain (PAS domain)"/>
    <property type="match status" value="1"/>
</dbReference>
<dbReference type="Gene3D" id="3.30.450.40">
    <property type="match status" value="1"/>
</dbReference>
<proteinExistence type="predicted"/>
<dbReference type="InterPro" id="IPR029787">
    <property type="entry name" value="Nucleotide_cyclase"/>
</dbReference>
<dbReference type="InterPro" id="IPR000160">
    <property type="entry name" value="GGDEF_dom"/>
</dbReference>
<keyword evidence="6" id="KW-1185">Reference proteome</keyword>
<dbReference type="PROSITE" id="PS50112">
    <property type="entry name" value="PAS"/>
    <property type="match status" value="1"/>
</dbReference>
<evidence type="ECO:0000259" key="3">
    <source>
        <dbReference type="PROSITE" id="PS50883"/>
    </source>
</evidence>
<dbReference type="InterPro" id="IPR003018">
    <property type="entry name" value="GAF"/>
</dbReference>
<dbReference type="SMART" id="SM00052">
    <property type="entry name" value="EAL"/>
    <property type="match status" value="1"/>
</dbReference>
<organism evidence="5 6">
    <name type="scientific">Pseudidiomarina insulisalsae</name>
    <dbReference type="NCBI Taxonomy" id="575789"/>
    <lineage>
        <taxon>Bacteria</taxon>
        <taxon>Pseudomonadati</taxon>
        <taxon>Pseudomonadota</taxon>
        <taxon>Gammaproteobacteria</taxon>
        <taxon>Alteromonadales</taxon>
        <taxon>Idiomarinaceae</taxon>
        <taxon>Pseudidiomarina</taxon>
    </lineage>
</organism>
<dbReference type="SMART" id="SM00086">
    <property type="entry name" value="PAC"/>
    <property type="match status" value="1"/>
</dbReference>
<dbReference type="Gene3D" id="3.30.70.270">
    <property type="match status" value="1"/>
</dbReference>
<dbReference type="SMART" id="SM00091">
    <property type="entry name" value="PAS"/>
    <property type="match status" value="1"/>
</dbReference>
<evidence type="ECO:0000259" key="1">
    <source>
        <dbReference type="PROSITE" id="PS50112"/>
    </source>
</evidence>
<dbReference type="Pfam" id="PF00563">
    <property type="entry name" value="EAL"/>
    <property type="match status" value="1"/>
</dbReference>
<dbReference type="Pfam" id="PF00990">
    <property type="entry name" value="GGDEF"/>
    <property type="match status" value="1"/>
</dbReference>
<dbReference type="InterPro" id="IPR000014">
    <property type="entry name" value="PAS"/>
</dbReference>
<dbReference type="EMBL" id="PIPY01000012">
    <property type="protein sequence ID" value="RUO57926.1"/>
    <property type="molecule type" value="Genomic_DNA"/>
</dbReference>
<dbReference type="CDD" id="cd00130">
    <property type="entry name" value="PAS"/>
    <property type="match status" value="1"/>
</dbReference>
<dbReference type="Gene3D" id="3.20.20.450">
    <property type="entry name" value="EAL domain"/>
    <property type="match status" value="1"/>
</dbReference>
<reference evidence="6" key="1">
    <citation type="journal article" date="2018" name="Front. Microbiol.">
        <title>Genome-Based Analysis Reveals the Taxonomy and Diversity of the Family Idiomarinaceae.</title>
        <authorList>
            <person name="Liu Y."/>
            <person name="Lai Q."/>
            <person name="Shao Z."/>
        </authorList>
    </citation>
    <scope>NUCLEOTIDE SEQUENCE [LARGE SCALE GENOMIC DNA]</scope>
    <source>
        <strain evidence="6">CVS-6</strain>
    </source>
</reference>
<dbReference type="InterPro" id="IPR052155">
    <property type="entry name" value="Biofilm_reg_signaling"/>
</dbReference>